<evidence type="ECO:0000313" key="3">
    <source>
        <dbReference type="Proteomes" id="UP000007264"/>
    </source>
</evidence>
<reference evidence="2 3" key="1">
    <citation type="journal article" date="2012" name="Genome Biol.">
        <title>The genome of the polar eukaryotic microalga coccomyxa subellipsoidea reveals traits of cold adaptation.</title>
        <authorList>
            <person name="Blanc G."/>
            <person name="Agarkova I."/>
            <person name="Grimwood J."/>
            <person name="Kuo A."/>
            <person name="Brueggeman A."/>
            <person name="Dunigan D."/>
            <person name="Gurnon J."/>
            <person name="Ladunga I."/>
            <person name="Lindquist E."/>
            <person name="Lucas S."/>
            <person name="Pangilinan J."/>
            <person name="Proschold T."/>
            <person name="Salamov A."/>
            <person name="Schmutz J."/>
            <person name="Weeks D."/>
            <person name="Yamada T."/>
            <person name="Claverie J.M."/>
            <person name="Grigoriev I."/>
            <person name="Van Etten J."/>
            <person name="Lomsadze A."/>
            <person name="Borodovsky M."/>
        </authorList>
    </citation>
    <scope>NUCLEOTIDE SEQUENCE [LARGE SCALE GENOMIC DNA]</scope>
    <source>
        <strain evidence="2 3">C-169</strain>
    </source>
</reference>
<dbReference type="GO" id="GO:0008017">
    <property type="term" value="F:microtubule binding"/>
    <property type="evidence" value="ECO:0007669"/>
    <property type="project" value="TreeGrafter"/>
</dbReference>
<dbReference type="Proteomes" id="UP000007264">
    <property type="component" value="Unassembled WGS sequence"/>
</dbReference>
<feature type="compositionally biased region" description="Low complexity" evidence="1">
    <location>
        <begin position="1"/>
        <end position="26"/>
    </location>
</feature>
<gene>
    <name evidence="2" type="ORF">COCSUDRAFT_62760</name>
</gene>
<name>I0Z0T6_COCSC</name>
<accession>I0Z0T6</accession>
<dbReference type="InterPro" id="IPR011989">
    <property type="entry name" value="ARM-like"/>
</dbReference>
<comment type="caution">
    <text evidence="2">The sequence shown here is derived from an EMBL/GenBank/DDBJ whole genome shotgun (WGS) entry which is preliminary data.</text>
</comment>
<dbReference type="RefSeq" id="XP_005648799.1">
    <property type="nucleotide sequence ID" value="XM_005648742.1"/>
</dbReference>
<feature type="compositionally biased region" description="Low complexity" evidence="1">
    <location>
        <begin position="328"/>
        <end position="337"/>
    </location>
</feature>
<evidence type="ECO:0008006" key="4">
    <source>
        <dbReference type="Google" id="ProtNLM"/>
    </source>
</evidence>
<dbReference type="GO" id="GO:0000226">
    <property type="term" value="P:microtubule cytoskeleton organization"/>
    <property type="evidence" value="ECO:0007669"/>
    <property type="project" value="TreeGrafter"/>
</dbReference>
<dbReference type="PANTHER" id="PTHR21567:SF87">
    <property type="entry name" value="CRESCERIN-LIKE PROTEIN CHE-12"/>
    <property type="match status" value="1"/>
</dbReference>
<dbReference type="AlphaFoldDB" id="I0Z0T6"/>
<keyword evidence="3" id="KW-1185">Reference proteome</keyword>
<dbReference type="KEGG" id="csl:COCSUDRAFT_62760"/>
<feature type="compositionally biased region" description="Basic and acidic residues" evidence="1">
    <location>
        <begin position="28"/>
        <end position="38"/>
    </location>
</feature>
<sequence length="435" mass="44389">MAPRSATTDSEISSEASSTSSVCAASRGRSELQEDPDRGTPPALPALFDARRLIRHHPDVAAERVLPLVSAVAPGVDALRSQTALNAMVLLQETVQVLGRAADAGADAMVAAAAKRAGEVGTAGRGSPLSLEADRTLAAIVAAALLGSAAHKNPNVRAKVAAHLDACVQQDPHKIKAVPATVSRLLSAAAGYLEEGMSETRVHGKGILCSLARHIVQEDQWAALLDKCVPRSSLRRKVEEVIGQILLGAAPLERAEPGSGRSTRSQGLARGESQPASPGTPPTRDTWSSPFAAHRPPSGRMSPAADSHSSDGREGGSGNPQEQRRRSSGASSHLSDSAGPVRSASGVGPSKAAGSAVRASQSSAGPAGSMQKGRGALVREGSGNGSGQQLRRGVSSNANGDASAGPLLVRNAQGELVRAVSGRLRVSSAFSKGNK</sequence>
<feature type="region of interest" description="Disordered" evidence="1">
    <location>
        <begin position="1"/>
        <end position="44"/>
    </location>
</feature>
<feature type="region of interest" description="Disordered" evidence="1">
    <location>
        <begin position="253"/>
        <end position="409"/>
    </location>
</feature>
<dbReference type="EMBL" id="AGSI01000006">
    <property type="protein sequence ID" value="EIE24255.1"/>
    <property type="molecule type" value="Genomic_DNA"/>
</dbReference>
<dbReference type="Gene3D" id="1.25.10.10">
    <property type="entry name" value="Leucine-rich Repeat Variant"/>
    <property type="match status" value="1"/>
</dbReference>
<evidence type="ECO:0000313" key="2">
    <source>
        <dbReference type="EMBL" id="EIE24255.1"/>
    </source>
</evidence>
<dbReference type="OrthoDB" id="515743at2759"/>
<dbReference type="GO" id="GO:0005881">
    <property type="term" value="C:cytoplasmic microtubule"/>
    <property type="evidence" value="ECO:0007669"/>
    <property type="project" value="TreeGrafter"/>
</dbReference>
<evidence type="ECO:0000256" key="1">
    <source>
        <dbReference type="SAM" id="MobiDB-lite"/>
    </source>
</evidence>
<organism evidence="2 3">
    <name type="scientific">Coccomyxa subellipsoidea (strain C-169)</name>
    <name type="common">Green microalga</name>
    <dbReference type="NCBI Taxonomy" id="574566"/>
    <lineage>
        <taxon>Eukaryota</taxon>
        <taxon>Viridiplantae</taxon>
        <taxon>Chlorophyta</taxon>
        <taxon>core chlorophytes</taxon>
        <taxon>Trebouxiophyceae</taxon>
        <taxon>Trebouxiophyceae incertae sedis</taxon>
        <taxon>Coccomyxaceae</taxon>
        <taxon>Coccomyxa</taxon>
        <taxon>Coccomyxa subellipsoidea</taxon>
    </lineage>
</organism>
<proteinExistence type="predicted"/>
<dbReference type="GeneID" id="17042253"/>
<dbReference type="PANTHER" id="PTHR21567">
    <property type="entry name" value="CLASP"/>
    <property type="match status" value="1"/>
</dbReference>
<protein>
    <recommendedName>
        <fullName evidence="4">TOG domain-containing protein</fullName>
    </recommendedName>
</protein>